<dbReference type="PANTHER" id="PTHR47256:SF1">
    <property type="entry name" value="ZN(II)2CYS6 TRANSCRIPTION FACTOR (EUROFUNG)"/>
    <property type="match status" value="1"/>
</dbReference>
<dbReference type="STRING" id="97972.A0A2V1CZB9"/>
<dbReference type="SMART" id="SM00066">
    <property type="entry name" value="GAL4"/>
    <property type="match status" value="1"/>
</dbReference>
<dbReference type="Gene3D" id="4.10.240.10">
    <property type="entry name" value="Zn(2)-C6 fungal-type DNA-binding domain"/>
    <property type="match status" value="1"/>
</dbReference>
<sequence>NIPNISAPLRPLLLAIQGVRRRQLRVPIGDQQQKKRRVSNACKACRLHKSRCTREQPTYTACTRRSTVCRYPQTEARQVRQRYEDLRKRQSAHKELLGLIRTLPEQDATELLLQVRARGDIETIAKHVQDSNLLLQLQLVPETRFRYKLPYSRDMPALL</sequence>
<dbReference type="Proteomes" id="UP000244855">
    <property type="component" value="Unassembled WGS sequence"/>
</dbReference>
<dbReference type="SUPFAM" id="SSF57701">
    <property type="entry name" value="Zn2/Cys6 DNA-binding domain"/>
    <property type="match status" value="1"/>
</dbReference>
<organism evidence="3 4">
    <name type="scientific">Periconia macrospinosa</name>
    <dbReference type="NCBI Taxonomy" id="97972"/>
    <lineage>
        <taxon>Eukaryota</taxon>
        <taxon>Fungi</taxon>
        <taxon>Dikarya</taxon>
        <taxon>Ascomycota</taxon>
        <taxon>Pezizomycotina</taxon>
        <taxon>Dothideomycetes</taxon>
        <taxon>Pleosporomycetidae</taxon>
        <taxon>Pleosporales</taxon>
        <taxon>Massarineae</taxon>
        <taxon>Periconiaceae</taxon>
        <taxon>Periconia</taxon>
    </lineage>
</organism>
<name>A0A2V1CZB9_9PLEO</name>
<evidence type="ECO:0000259" key="2">
    <source>
        <dbReference type="SMART" id="SM00066"/>
    </source>
</evidence>
<feature type="non-terminal residue" evidence="3">
    <location>
        <position position="1"/>
    </location>
</feature>
<evidence type="ECO:0000313" key="3">
    <source>
        <dbReference type="EMBL" id="PVH91110.1"/>
    </source>
</evidence>
<dbReference type="InterPro" id="IPR036864">
    <property type="entry name" value="Zn2-C6_fun-type_DNA-bd_sf"/>
</dbReference>
<dbReference type="GO" id="GO:0000981">
    <property type="term" value="F:DNA-binding transcription factor activity, RNA polymerase II-specific"/>
    <property type="evidence" value="ECO:0007669"/>
    <property type="project" value="InterPro"/>
</dbReference>
<gene>
    <name evidence="3" type="ORF">DM02DRAFT_485369</name>
</gene>
<dbReference type="InterPro" id="IPR001138">
    <property type="entry name" value="Zn2Cys6_DnaBD"/>
</dbReference>
<protein>
    <recommendedName>
        <fullName evidence="2">Zn(2)-C6 fungal-type domain-containing protein</fullName>
    </recommendedName>
</protein>
<dbReference type="InterPro" id="IPR053187">
    <property type="entry name" value="Notoamide_regulator"/>
</dbReference>
<dbReference type="Pfam" id="PF00172">
    <property type="entry name" value="Zn_clus"/>
    <property type="match status" value="1"/>
</dbReference>
<dbReference type="PANTHER" id="PTHR47256">
    <property type="entry name" value="ZN(II)2CYS6 TRANSCRIPTION FACTOR (EUROFUNG)-RELATED"/>
    <property type="match status" value="1"/>
</dbReference>
<dbReference type="CDD" id="cd00067">
    <property type="entry name" value="GAL4"/>
    <property type="match status" value="1"/>
</dbReference>
<feature type="domain" description="Zn(2)-C6 fungal-type" evidence="2">
    <location>
        <begin position="36"/>
        <end position="80"/>
    </location>
</feature>
<proteinExistence type="predicted"/>
<feature type="non-terminal residue" evidence="3">
    <location>
        <position position="159"/>
    </location>
</feature>
<dbReference type="GO" id="GO:0008270">
    <property type="term" value="F:zinc ion binding"/>
    <property type="evidence" value="ECO:0007669"/>
    <property type="project" value="InterPro"/>
</dbReference>
<dbReference type="OrthoDB" id="10261408at2759"/>
<evidence type="ECO:0000313" key="4">
    <source>
        <dbReference type="Proteomes" id="UP000244855"/>
    </source>
</evidence>
<accession>A0A2V1CZB9</accession>
<dbReference type="EMBL" id="KZ805957">
    <property type="protein sequence ID" value="PVH91110.1"/>
    <property type="molecule type" value="Genomic_DNA"/>
</dbReference>
<reference evidence="3 4" key="1">
    <citation type="journal article" date="2018" name="Sci. Rep.">
        <title>Comparative genomics provides insights into the lifestyle and reveals functional heterogeneity of dark septate endophytic fungi.</title>
        <authorList>
            <person name="Knapp D.G."/>
            <person name="Nemeth J.B."/>
            <person name="Barry K."/>
            <person name="Hainaut M."/>
            <person name="Henrissat B."/>
            <person name="Johnson J."/>
            <person name="Kuo A."/>
            <person name="Lim J.H.P."/>
            <person name="Lipzen A."/>
            <person name="Nolan M."/>
            <person name="Ohm R.A."/>
            <person name="Tamas L."/>
            <person name="Grigoriev I.V."/>
            <person name="Spatafora J.W."/>
            <person name="Nagy L.G."/>
            <person name="Kovacs G.M."/>
        </authorList>
    </citation>
    <scope>NUCLEOTIDE SEQUENCE [LARGE SCALE GENOMIC DNA]</scope>
    <source>
        <strain evidence="3 4">DSE2036</strain>
    </source>
</reference>
<keyword evidence="1" id="KW-0539">Nucleus</keyword>
<dbReference type="AlphaFoldDB" id="A0A2V1CZB9"/>
<keyword evidence="4" id="KW-1185">Reference proteome</keyword>
<evidence type="ECO:0000256" key="1">
    <source>
        <dbReference type="ARBA" id="ARBA00023242"/>
    </source>
</evidence>